<dbReference type="InterPro" id="IPR000276">
    <property type="entry name" value="GPCR_Rhodpsn"/>
</dbReference>
<evidence type="ECO:0000259" key="15">
    <source>
        <dbReference type="PROSITE" id="PS50262"/>
    </source>
</evidence>
<evidence type="ECO:0000256" key="8">
    <source>
        <dbReference type="ARBA" id="ARBA00023136"/>
    </source>
</evidence>
<dbReference type="PROSITE" id="PS00237">
    <property type="entry name" value="G_PROTEIN_RECEP_F1_1"/>
    <property type="match status" value="1"/>
</dbReference>
<evidence type="ECO:0000256" key="2">
    <source>
        <dbReference type="ARBA" id="ARBA00022475"/>
    </source>
</evidence>
<name>W5NNC5_LEPOC</name>
<keyword evidence="2 14" id="KW-1003">Cell membrane</keyword>
<evidence type="ECO:0000256" key="14">
    <source>
        <dbReference type="RuleBase" id="RU363047"/>
    </source>
</evidence>
<keyword evidence="7 13" id="KW-0297">G-protein coupled receptor</keyword>
<dbReference type="OMA" id="HIAPEHT"/>
<keyword evidence="8 14" id="KW-0472">Membrane</keyword>
<dbReference type="GO" id="GO:0050911">
    <property type="term" value="P:detection of chemical stimulus involved in sensory perception of smell"/>
    <property type="evidence" value="ECO:0000318"/>
    <property type="project" value="GO_Central"/>
</dbReference>
<feature type="transmembrane region" description="Helical" evidence="14">
    <location>
        <begin position="251"/>
        <end position="270"/>
    </location>
</feature>
<dbReference type="InParanoid" id="W5NNC5"/>
<keyword evidence="9" id="KW-1015">Disulfide bond</keyword>
<dbReference type="FunFam" id="1.20.1070.10:FF:000024">
    <property type="entry name" value="Olfactory receptor"/>
    <property type="match status" value="1"/>
</dbReference>
<evidence type="ECO:0000256" key="10">
    <source>
        <dbReference type="ARBA" id="ARBA00023170"/>
    </source>
</evidence>
<dbReference type="PRINTS" id="PR00245">
    <property type="entry name" value="OLFACTORYR"/>
</dbReference>
<feature type="transmembrane region" description="Helical" evidence="14">
    <location>
        <begin position="282"/>
        <end position="304"/>
    </location>
</feature>
<feature type="transmembrane region" description="Helical" evidence="14">
    <location>
        <begin position="114"/>
        <end position="132"/>
    </location>
</feature>
<keyword evidence="4 13" id="KW-0812">Transmembrane</keyword>
<dbReference type="GO" id="GO:0004984">
    <property type="term" value="F:olfactory receptor activity"/>
    <property type="evidence" value="ECO:0000318"/>
    <property type="project" value="GO_Central"/>
</dbReference>
<dbReference type="Proteomes" id="UP000018468">
    <property type="component" value="Linkage group LG3"/>
</dbReference>
<evidence type="ECO:0000313" key="17">
    <source>
        <dbReference type="Proteomes" id="UP000018468"/>
    </source>
</evidence>
<dbReference type="SUPFAM" id="SSF81321">
    <property type="entry name" value="Family A G protein-coupled receptor-like"/>
    <property type="match status" value="1"/>
</dbReference>
<evidence type="ECO:0000256" key="5">
    <source>
        <dbReference type="ARBA" id="ARBA00022725"/>
    </source>
</evidence>
<dbReference type="eggNOG" id="ENOG502R8FQ">
    <property type="taxonomic scope" value="Eukaryota"/>
</dbReference>
<evidence type="ECO:0000313" key="16">
    <source>
        <dbReference type="Ensembl" id="ENSLOCP00000022134.1"/>
    </source>
</evidence>
<comment type="subcellular location">
    <subcellularLocation>
        <location evidence="1 14">Cell membrane</location>
        <topology evidence="1 14">Multi-pass membrane protein</topology>
    </subcellularLocation>
</comment>
<dbReference type="PRINTS" id="PR00237">
    <property type="entry name" value="GPCRRHODOPSN"/>
</dbReference>
<dbReference type="Ensembl" id="ENSLOCT00000022175.1">
    <property type="protein sequence ID" value="ENSLOCP00000022134.1"/>
    <property type="gene ID" value="ENSLOCG00000018033.1"/>
</dbReference>
<dbReference type="STRING" id="7918.ENSLOCP00000022134"/>
<keyword evidence="11" id="KW-0325">Glycoprotein</keyword>
<dbReference type="InterPro" id="IPR052921">
    <property type="entry name" value="GPCR1_Superfamily_Member"/>
</dbReference>
<dbReference type="AlphaFoldDB" id="W5NNC5"/>
<keyword evidence="5 14" id="KW-0552">Olfaction</keyword>
<sequence>SFYKKYSCNYIHMDNISFNSSSMLSLEKLNIPPNVVYPAFFLGLLNYCIIVLCNSIILLTIARDKNLYQPMYILFFNMPVNDLIGATAFLPQLMKEILLDSRSISYPACVTQAFFVHLYAVGSVLILTAMAYDRYVAICLPLMYNSIMTNSYLMKMIILLWSVDFILITVLLSLVVRLPRCRSLISNIYCDNPSLVALVCSDTSINNIYGLFLTAVVQALALGSVLYTYMQILYTCLRNKHSDARSKAVQTCTTHLVSFVILEITSFYKILSYRFEKTPSYISKVVGVLVLTFPPTLNPIIYGLKIKEIRTRIPLIFRRKVAHI</sequence>
<evidence type="ECO:0000256" key="13">
    <source>
        <dbReference type="RuleBase" id="RU000688"/>
    </source>
</evidence>
<feature type="transmembrane region" description="Helical" evidence="14">
    <location>
        <begin position="152"/>
        <end position="176"/>
    </location>
</feature>
<feature type="transmembrane region" description="Helical" evidence="14">
    <location>
        <begin position="71"/>
        <end position="94"/>
    </location>
</feature>
<protein>
    <recommendedName>
        <fullName evidence="14">Olfactory receptor</fullName>
    </recommendedName>
</protein>
<evidence type="ECO:0000256" key="12">
    <source>
        <dbReference type="ARBA" id="ARBA00023224"/>
    </source>
</evidence>
<dbReference type="PROSITE" id="PS50262">
    <property type="entry name" value="G_PROTEIN_RECEP_F1_2"/>
    <property type="match status" value="1"/>
</dbReference>
<dbReference type="EMBL" id="AHAT01003005">
    <property type="status" value="NOT_ANNOTATED_CDS"/>
    <property type="molecule type" value="Genomic_DNA"/>
</dbReference>
<organism evidence="16 17">
    <name type="scientific">Lepisosteus oculatus</name>
    <name type="common">Spotted gar</name>
    <dbReference type="NCBI Taxonomy" id="7918"/>
    <lineage>
        <taxon>Eukaryota</taxon>
        <taxon>Metazoa</taxon>
        <taxon>Chordata</taxon>
        <taxon>Craniata</taxon>
        <taxon>Vertebrata</taxon>
        <taxon>Euteleostomi</taxon>
        <taxon>Actinopterygii</taxon>
        <taxon>Neopterygii</taxon>
        <taxon>Holostei</taxon>
        <taxon>Semionotiformes</taxon>
        <taxon>Lepisosteidae</taxon>
        <taxon>Lepisosteus</taxon>
    </lineage>
</organism>
<evidence type="ECO:0000256" key="6">
    <source>
        <dbReference type="ARBA" id="ARBA00022989"/>
    </source>
</evidence>
<evidence type="ECO:0000256" key="11">
    <source>
        <dbReference type="ARBA" id="ARBA00023180"/>
    </source>
</evidence>
<keyword evidence="10 13" id="KW-0675">Receptor</keyword>
<feature type="domain" description="G-protein coupled receptors family 1 profile" evidence="15">
    <location>
        <begin position="53"/>
        <end position="302"/>
    </location>
</feature>
<evidence type="ECO:0000256" key="9">
    <source>
        <dbReference type="ARBA" id="ARBA00023157"/>
    </source>
</evidence>
<dbReference type="HOGENOM" id="CLU_012526_0_1_1"/>
<evidence type="ECO:0000256" key="4">
    <source>
        <dbReference type="ARBA" id="ARBA00022692"/>
    </source>
</evidence>
<proteinExistence type="inferred from homology"/>
<dbReference type="GO" id="GO:0004930">
    <property type="term" value="F:G protein-coupled receptor activity"/>
    <property type="evidence" value="ECO:0007669"/>
    <property type="project" value="UniProtKB-KW"/>
</dbReference>
<dbReference type="PANTHER" id="PTHR26451:SF854">
    <property type="entry name" value="ODORANT RECEPTOR-RELATED"/>
    <property type="match status" value="1"/>
</dbReference>
<dbReference type="GO" id="GO:0016020">
    <property type="term" value="C:membrane"/>
    <property type="evidence" value="ECO:0000318"/>
    <property type="project" value="GO_Central"/>
</dbReference>
<dbReference type="InterPro" id="IPR017452">
    <property type="entry name" value="GPCR_Rhodpsn_7TM"/>
</dbReference>
<dbReference type="PANTHER" id="PTHR26451">
    <property type="entry name" value="G_PROTEIN_RECEP_F1_2 DOMAIN-CONTAINING PROTEIN"/>
    <property type="match status" value="1"/>
</dbReference>
<keyword evidence="6 14" id="KW-1133">Transmembrane helix</keyword>
<dbReference type="GeneTree" id="ENSGT00940000163767"/>
<dbReference type="GO" id="GO:0005549">
    <property type="term" value="F:odorant binding"/>
    <property type="evidence" value="ECO:0000318"/>
    <property type="project" value="GO_Central"/>
</dbReference>
<keyword evidence="12 13" id="KW-0807">Transducer</keyword>
<evidence type="ECO:0000256" key="1">
    <source>
        <dbReference type="ARBA" id="ARBA00004651"/>
    </source>
</evidence>
<reference evidence="16" key="3">
    <citation type="submission" date="2025-09" db="UniProtKB">
        <authorList>
            <consortium name="Ensembl"/>
        </authorList>
    </citation>
    <scope>IDENTIFICATION</scope>
</reference>
<reference evidence="16" key="2">
    <citation type="submission" date="2025-08" db="UniProtKB">
        <authorList>
            <consortium name="Ensembl"/>
        </authorList>
    </citation>
    <scope>IDENTIFICATION</scope>
</reference>
<feature type="transmembrane region" description="Helical" evidence="14">
    <location>
        <begin position="35"/>
        <end position="59"/>
    </location>
</feature>
<dbReference type="InterPro" id="IPR000725">
    <property type="entry name" value="Olfact_rcpt"/>
</dbReference>
<dbReference type="FunCoup" id="W5NNC5">
    <property type="interactions" value="31"/>
</dbReference>
<reference evidence="17" key="1">
    <citation type="submission" date="2011-12" db="EMBL/GenBank/DDBJ databases">
        <title>The Draft Genome of Lepisosteus oculatus.</title>
        <authorList>
            <consortium name="The Broad Institute Genome Assembly &amp; Analysis Group"/>
            <consortium name="Computational R&amp;D Group"/>
            <consortium name="and Sequencing Platform"/>
            <person name="Di Palma F."/>
            <person name="Alfoldi J."/>
            <person name="Johnson J."/>
            <person name="Berlin A."/>
            <person name="Gnerre S."/>
            <person name="Jaffe D."/>
            <person name="MacCallum I."/>
            <person name="Young S."/>
            <person name="Walker B.J."/>
            <person name="Lander E.S."/>
            <person name="Lindblad-Toh K."/>
        </authorList>
    </citation>
    <scope>NUCLEOTIDE SEQUENCE [LARGE SCALE GENOMIC DNA]</scope>
</reference>
<feature type="transmembrane region" description="Helical" evidence="14">
    <location>
        <begin position="208"/>
        <end position="230"/>
    </location>
</feature>
<dbReference type="GO" id="GO:0005886">
    <property type="term" value="C:plasma membrane"/>
    <property type="evidence" value="ECO:0007669"/>
    <property type="project" value="UniProtKB-SubCell"/>
</dbReference>
<dbReference type="Pfam" id="PF13853">
    <property type="entry name" value="7tm_4"/>
    <property type="match status" value="1"/>
</dbReference>
<evidence type="ECO:0000256" key="7">
    <source>
        <dbReference type="ARBA" id="ARBA00023040"/>
    </source>
</evidence>
<evidence type="ECO:0000256" key="3">
    <source>
        <dbReference type="ARBA" id="ARBA00022606"/>
    </source>
</evidence>
<keyword evidence="3 14" id="KW-0716">Sensory transduction</keyword>
<accession>W5NNC5</accession>
<comment type="similarity">
    <text evidence="13">Belongs to the G-protein coupled receptor 1 family.</text>
</comment>
<keyword evidence="17" id="KW-1185">Reference proteome</keyword>
<dbReference type="Gene3D" id="1.20.1070.10">
    <property type="entry name" value="Rhodopsin 7-helix transmembrane proteins"/>
    <property type="match status" value="1"/>
</dbReference>